<evidence type="ECO:0000256" key="6">
    <source>
        <dbReference type="ARBA" id="ARBA00023170"/>
    </source>
</evidence>
<comment type="similarity">
    <text evidence="8">Belongs to the G-protein coupled receptor 1 family.</text>
</comment>
<accession>A0ABD3X2X3</accession>
<comment type="subcellular location">
    <subcellularLocation>
        <location evidence="1">Membrane</location>
        <topology evidence="1">Multi-pass membrane protein</topology>
    </subcellularLocation>
</comment>
<evidence type="ECO:0000259" key="10">
    <source>
        <dbReference type="PROSITE" id="PS50262"/>
    </source>
</evidence>
<protein>
    <recommendedName>
        <fullName evidence="10">G-protein coupled receptors family 1 profile domain-containing protein</fullName>
    </recommendedName>
</protein>
<feature type="transmembrane region" description="Helical" evidence="9">
    <location>
        <begin position="193"/>
        <end position="217"/>
    </location>
</feature>
<dbReference type="Pfam" id="PF00001">
    <property type="entry name" value="7tm_1"/>
    <property type="match status" value="1"/>
</dbReference>
<keyword evidence="12" id="KW-1185">Reference proteome</keyword>
<feature type="transmembrane region" description="Helical" evidence="9">
    <location>
        <begin position="321"/>
        <end position="340"/>
    </location>
</feature>
<dbReference type="PANTHER" id="PTHR24243:SF208">
    <property type="entry name" value="PYROKININ-1 RECEPTOR"/>
    <property type="match status" value="1"/>
</dbReference>
<dbReference type="SUPFAM" id="SSF81321">
    <property type="entry name" value="Family A G protein-coupled receptor-like"/>
    <property type="match status" value="1"/>
</dbReference>
<evidence type="ECO:0000256" key="3">
    <source>
        <dbReference type="ARBA" id="ARBA00022989"/>
    </source>
</evidence>
<evidence type="ECO:0000256" key="4">
    <source>
        <dbReference type="ARBA" id="ARBA00023040"/>
    </source>
</evidence>
<keyword evidence="3 9" id="KW-1133">Transmembrane helix</keyword>
<evidence type="ECO:0000256" key="1">
    <source>
        <dbReference type="ARBA" id="ARBA00004141"/>
    </source>
</evidence>
<dbReference type="CDD" id="cd00637">
    <property type="entry name" value="7tm_classA_rhodopsin-like"/>
    <property type="match status" value="1"/>
</dbReference>
<feature type="transmembrane region" description="Helical" evidence="9">
    <location>
        <begin position="26"/>
        <end position="52"/>
    </location>
</feature>
<evidence type="ECO:0000256" key="9">
    <source>
        <dbReference type="SAM" id="Phobius"/>
    </source>
</evidence>
<feature type="transmembrane region" description="Helical" evidence="9">
    <location>
        <begin position="143"/>
        <end position="164"/>
    </location>
</feature>
<evidence type="ECO:0000313" key="12">
    <source>
        <dbReference type="Proteomes" id="UP001634394"/>
    </source>
</evidence>
<name>A0ABD3X2X3_SINWO</name>
<dbReference type="EMBL" id="JBJQND010000004">
    <property type="protein sequence ID" value="KAL3880392.1"/>
    <property type="molecule type" value="Genomic_DNA"/>
</dbReference>
<keyword evidence="7 8" id="KW-0807">Transducer</keyword>
<feature type="transmembrane region" description="Helical" evidence="9">
    <location>
        <begin position="278"/>
        <end position="301"/>
    </location>
</feature>
<reference evidence="11 12" key="1">
    <citation type="submission" date="2024-11" db="EMBL/GenBank/DDBJ databases">
        <title>Chromosome-level genome assembly of the freshwater bivalve Anodonta woodiana.</title>
        <authorList>
            <person name="Chen X."/>
        </authorList>
    </citation>
    <scope>NUCLEOTIDE SEQUENCE [LARGE SCALE GENOMIC DNA]</scope>
    <source>
        <strain evidence="11">MN2024</strain>
        <tissue evidence="11">Gills</tissue>
    </source>
</reference>
<gene>
    <name evidence="11" type="ORF">ACJMK2_032636</name>
</gene>
<proteinExistence type="inferred from homology"/>
<dbReference type="PROSITE" id="PS50262">
    <property type="entry name" value="G_PROTEIN_RECEP_F1_2"/>
    <property type="match status" value="1"/>
</dbReference>
<dbReference type="Proteomes" id="UP001634394">
    <property type="component" value="Unassembled WGS sequence"/>
</dbReference>
<dbReference type="InterPro" id="IPR000276">
    <property type="entry name" value="GPCR_Rhodpsn"/>
</dbReference>
<evidence type="ECO:0000256" key="5">
    <source>
        <dbReference type="ARBA" id="ARBA00023136"/>
    </source>
</evidence>
<dbReference type="PRINTS" id="PR00237">
    <property type="entry name" value="GPCRRHODOPSN"/>
</dbReference>
<sequence>MNSSLEETSTNMIRSLEEINEEHFNALIPVVVILVVIMVIGIAGNSLVLYIFKRKYKPSNHRCFILYLATIDLLFDVFGIPFMIASTRHIYVFYNVAACKIHRFINYSFASCSGITVMTIAIERYIKVCKPNGSQISTNTARGLCFLSGFVGVVLAFPSVVLYGQSTVETKRQNITGIACFTQDKYKNTPFPFIYRTILAICFIVIMVTICICYILILRRVKTHKAALEMSFRSIIRSGDLYSSKTQHNALNQVVLTKDDDSDKNEIRLKSTVKTRKTMMFVVAITFIISYIPYFVITVAFQSDKHFMKTWNMTKTDVLKIFRTLYLLNSFANPIIYGFMDKKFRNECKVLMHRFIHRG</sequence>
<keyword evidence="2 8" id="KW-0812">Transmembrane</keyword>
<evidence type="ECO:0000256" key="2">
    <source>
        <dbReference type="ARBA" id="ARBA00022692"/>
    </source>
</evidence>
<dbReference type="Gene3D" id="1.20.1070.10">
    <property type="entry name" value="Rhodopsin 7-helix transmembrane proteins"/>
    <property type="match status" value="1"/>
</dbReference>
<evidence type="ECO:0000256" key="7">
    <source>
        <dbReference type="ARBA" id="ARBA00023224"/>
    </source>
</evidence>
<dbReference type="PANTHER" id="PTHR24243">
    <property type="entry name" value="G-PROTEIN COUPLED RECEPTOR"/>
    <property type="match status" value="1"/>
</dbReference>
<organism evidence="11 12">
    <name type="scientific">Sinanodonta woodiana</name>
    <name type="common">Chinese pond mussel</name>
    <name type="synonym">Anodonta woodiana</name>
    <dbReference type="NCBI Taxonomy" id="1069815"/>
    <lineage>
        <taxon>Eukaryota</taxon>
        <taxon>Metazoa</taxon>
        <taxon>Spiralia</taxon>
        <taxon>Lophotrochozoa</taxon>
        <taxon>Mollusca</taxon>
        <taxon>Bivalvia</taxon>
        <taxon>Autobranchia</taxon>
        <taxon>Heteroconchia</taxon>
        <taxon>Palaeoheterodonta</taxon>
        <taxon>Unionida</taxon>
        <taxon>Unionoidea</taxon>
        <taxon>Unionidae</taxon>
        <taxon>Unioninae</taxon>
        <taxon>Sinanodonta</taxon>
    </lineage>
</organism>
<comment type="caution">
    <text evidence="11">The sequence shown here is derived from an EMBL/GenBank/DDBJ whole genome shotgun (WGS) entry which is preliminary data.</text>
</comment>
<keyword evidence="6 8" id="KW-0675">Receptor</keyword>
<evidence type="ECO:0000313" key="11">
    <source>
        <dbReference type="EMBL" id="KAL3880392.1"/>
    </source>
</evidence>
<keyword evidence="5 9" id="KW-0472">Membrane</keyword>
<keyword evidence="4 8" id="KW-0297">G-protein coupled receptor</keyword>
<feature type="domain" description="G-protein coupled receptors family 1 profile" evidence="10">
    <location>
        <begin position="44"/>
        <end position="337"/>
    </location>
</feature>
<dbReference type="PROSITE" id="PS00237">
    <property type="entry name" value="G_PROTEIN_RECEP_F1_1"/>
    <property type="match status" value="1"/>
</dbReference>
<feature type="transmembrane region" description="Helical" evidence="9">
    <location>
        <begin position="64"/>
        <end position="84"/>
    </location>
</feature>
<dbReference type="GO" id="GO:0004930">
    <property type="term" value="F:G protein-coupled receptor activity"/>
    <property type="evidence" value="ECO:0007669"/>
    <property type="project" value="UniProtKB-KW"/>
</dbReference>
<dbReference type="AlphaFoldDB" id="A0ABD3X2X3"/>
<evidence type="ECO:0000256" key="8">
    <source>
        <dbReference type="RuleBase" id="RU000688"/>
    </source>
</evidence>
<feature type="transmembrane region" description="Helical" evidence="9">
    <location>
        <begin position="104"/>
        <end position="122"/>
    </location>
</feature>
<dbReference type="InterPro" id="IPR017452">
    <property type="entry name" value="GPCR_Rhodpsn_7TM"/>
</dbReference>
<dbReference type="GO" id="GO:0016020">
    <property type="term" value="C:membrane"/>
    <property type="evidence" value="ECO:0007669"/>
    <property type="project" value="UniProtKB-SubCell"/>
</dbReference>